<protein>
    <submittedName>
        <fullName evidence="1">Uncharacterized protein</fullName>
    </submittedName>
</protein>
<dbReference type="EMBL" id="CAJHIR010000069">
    <property type="protein sequence ID" value="CAD6494645.1"/>
    <property type="molecule type" value="Genomic_DNA"/>
</dbReference>
<accession>A0A811TIK1</accession>
<name>A0A811TIK1_9EURY</name>
<comment type="caution">
    <text evidence="1">The sequence shown here is derived from an EMBL/GenBank/DDBJ whole genome shotgun (WGS) entry which is preliminary data.</text>
</comment>
<gene>
    <name evidence="1" type="ORF">LAKADJCE_00884</name>
</gene>
<sequence>MWYGRRGYDQTVTAPSGYEYIGPCRCGGGPHAYYQAPDGQVVHASQIFAPAPGFTPVPGFTKEDERKMLEEELAQIKKCLEELEK</sequence>
<reference evidence="1" key="1">
    <citation type="submission" date="2020-10" db="EMBL/GenBank/DDBJ databases">
        <authorList>
            <person name="Hahn C.J."/>
            <person name="Laso-Perez R."/>
            <person name="Vulcano F."/>
            <person name="Vaziourakis K.-M."/>
            <person name="Stokke R."/>
            <person name="Steen I.H."/>
            <person name="Teske A."/>
            <person name="Boetius A."/>
            <person name="Liebeke M."/>
            <person name="Amann R."/>
            <person name="Knittel K."/>
        </authorList>
    </citation>
    <scope>NUCLEOTIDE SEQUENCE</scope>
    <source>
        <strain evidence="1">Gfbio:e3339647-f889-4370-9287-4fb5cb688e4c:AG392J18_GoMArc1</strain>
    </source>
</reference>
<dbReference type="Proteomes" id="UP000612009">
    <property type="component" value="Unassembled WGS sequence"/>
</dbReference>
<organism evidence="1 2">
    <name type="scientific">Candidatus Argoarchaeum ethanivorans</name>
    <dbReference type="NCBI Taxonomy" id="2608793"/>
    <lineage>
        <taxon>Archaea</taxon>
        <taxon>Methanobacteriati</taxon>
        <taxon>Methanobacteriota</taxon>
        <taxon>Stenosarchaea group</taxon>
        <taxon>Methanomicrobia</taxon>
        <taxon>Methanosarcinales</taxon>
        <taxon>Methanosarcinales incertae sedis</taxon>
        <taxon>GOM Arc I cluster</taxon>
        <taxon>Candidatus Argoarchaeum</taxon>
    </lineage>
</organism>
<evidence type="ECO:0000313" key="2">
    <source>
        <dbReference type="Proteomes" id="UP000612009"/>
    </source>
</evidence>
<proteinExistence type="predicted"/>
<dbReference type="AlphaFoldDB" id="A0A811TIK1"/>
<evidence type="ECO:0000313" key="1">
    <source>
        <dbReference type="EMBL" id="CAD6494645.1"/>
    </source>
</evidence>